<evidence type="ECO:0000313" key="1">
    <source>
        <dbReference type="EMBL" id="GAH17234.1"/>
    </source>
</evidence>
<sequence length="69" mass="8051">MDNMIVELHNLENTLVRGIEIEKLIEFSVAVGYDREEAEEHIEFFVDLAKQYLKVRDIIEDDLLGEGDQ</sequence>
<dbReference type="EMBL" id="BART01034425">
    <property type="protein sequence ID" value="GAH17234.1"/>
    <property type="molecule type" value="Genomic_DNA"/>
</dbReference>
<proteinExistence type="predicted"/>
<name>X1EJD2_9ZZZZ</name>
<reference evidence="1" key="1">
    <citation type="journal article" date="2014" name="Front. Microbiol.">
        <title>High frequency of phylogenetically diverse reductive dehalogenase-homologous genes in deep subseafloor sedimentary metagenomes.</title>
        <authorList>
            <person name="Kawai M."/>
            <person name="Futagami T."/>
            <person name="Toyoda A."/>
            <person name="Takaki Y."/>
            <person name="Nishi S."/>
            <person name="Hori S."/>
            <person name="Arai W."/>
            <person name="Tsubouchi T."/>
            <person name="Morono Y."/>
            <person name="Uchiyama I."/>
            <person name="Ito T."/>
            <person name="Fujiyama A."/>
            <person name="Inagaki F."/>
            <person name="Takami H."/>
        </authorList>
    </citation>
    <scope>NUCLEOTIDE SEQUENCE</scope>
    <source>
        <strain evidence="1">Expedition CK06-06</strain>
    </source>
</reference>
<protein>
    <submittedName>
        <fullName evidence="1">Uncharacterized protein</fullName>
    </submittedName>
</protein>
<accession>X1EJD2</accession>
<gene>
    <name evidence="1" type="ORF">S01H4_58839</name>
</gene>
<comment type="caution">
    <text evidence="1">The sequence shown here is derived from an EMBL/GenBank/DDBJ whole genome shotgun (WGS) entry which is preliminary data.</text>
</comment>
<organism evidence="1">
    <name type="scientific">marine sediment metagenome</name>
    <dbReference type="NCBI Taxonomy" id="412755"/>
    <lineage>
        <taxon>unclassified sequences</taxon>
        <taxon>metagenomes</taxon>
        <taxon>ecological metagenomes</taxon>
    </lineage>
</organism>
<dbReference type="AlphaFoldDB" id="X1EJD2"/>